<comment type="caution">
    <text evidence="1">The sequence shown here is derived from an EMBL/GenBank/DDBJ whole genome shotgun (WGS) entry which is preliminary data.</text>
</comment>
<gene>
    <name evidence="1" type="ORF">WMG39_16785</name>
</gene>
<dbReference type="EMBL" id="JBBLXS010000222">
    <property type="protein sequence ID" value="MEK0186493.1"/>
    <property type="molecule type" value="Genomic_DNA"/>
</dbReference>
<organism evidence="1 2">
    <name type="scientific">Microcoleus anatoxicus PTRS2</name>
    <dbReference type="NCBI Taxonomy" id="2705321"/>
    <lineage>
        <taxon>Bacteria</taxon>
        <taxon>Bacillati</taxon>
        <taxon>Cyanobacteriota</taxon>
        <taxon>Cyanophyceae</taxon>
        <taxon>Oscillatoriophycideae</taxon>
        <taxon>Oscillatoriales</taxon>
        <taxon>Microcoleaceae</taxon>
        <taxon>Microcoleus</taxon>
        <taxon>Microcoleus anatoxicus</taxon>
    </lineage>
</organism>
<evidence type="ECO:0000313" key="2">
    <source>
        <dbReference type="Proteomes" id="UP001384579"/>
    </source>
</evidence>
<dbReference type="Proteomes" id="UP001384579">
    <property type="component" value="Unassembled WGS sequence"/>
</dbReference>
<evidence type="ECO:0000313" key="1">
    <source>
        <dbReference type="EMBL" id="MEK0186493.1"/>
    </source>
</evidence>
<name>A0ABU8YQ49_9CYAN</name>
<proteinExistence type="predicted"/>
<sequence length="193" mass="21914">MHDRKFTGVILFTPTPTTEPQILLNCAEIYAQQTSWIAQYAALPQVTNPPPIFYSKPGWEFFLESLQVNYYAASLPAAPAPEIKSNSSQSDKLIAVNEISRNYKKIELSLLQRESSTGNWQLLGIENLHNYGNRFNFLNLKNPFLTQGEVEIFSPNSQLAIRFRAKDESRKIELPNSSDLFSVRGSWRSIVSV</sequence>
<accession>A0ABU8YQ49</accession>
<reference evidence="1 2" key="1">
    <citation type="journal article" date="2020" name="Harmful Algae">
        <title>Molecular and morphological characterization of a novel dihydroanatoxin-a producing Microcoleus species (cyanobacteria) from the Russian River, California, USA.</title>
        <authorList>
            <person name="Conklin K.Y."/>
            <person name="Stancheva R."/>
            <person name="Otten T.G."/>
            <person name="Fadness R."/>
            <person name="Boyer G.L."/>
            <person name="Read B."/>
            <person name="Zhang X."/>
            <person name="Sheath R.G."/>
        </authorList>
    </citation>
    <scope>NUCLEOTIDE SEQUENCE [LARGE SCALE GENOMIC DNA]</scope>
    <source>
        <strain evidence="1 2">PTRS2</strain>
    </source>
</reference>
<protein>
    <submittedName>
        <fullName evidence="1">Uncharacterized protein</fullName>
    </submittedName>
</protein>
<dbReference type="RefSeq" id="WP_340541621.1">
    <property type="nucleotide sequence ID" value="NZ_JBBLXS010000222.1"/>
</dbReference>
<keyword evidence="2" id="KW-1185">Reference proteome</keyword>